<dbReference type="InterPro" id="IPR001002">
    <property type="entry name" value="Chitin-bd_1"/>
</dbReference>
<dbReference type="Gene3D" id="3.30.60.10">
    <property type="entry name" value="Endochitinase-like"/>
    <property type="match status" value="1"/>
</dbReference>
<accession>A0A9P4UN79</accession>
<dbReference type="GO" id="GO:0000398">
    <property type="term" value="P:mRNA splicing, via spliceosome"/>
    <property type="evidence" value="ECO:0007669"/>
    <property type="project" value="TreeGrafter"/>
</dbReference>
<keyword evidence="2" id="KW-1015">Disulfide bond</keyword>
<dbReference type="InterPro" id="IPR036861">
    <property type="entry name" value="Endochitinase-like_sf"/>
</dbReference>
<dbReference type="SMART" id="SM00270">
    <property type="entry name" value="ChtBD1"/>
    <property type="match status" value="1"/>
</dbReference>
<organism evidence="5 6">
    <name type="scientific">Polychaeton citri CBS 116435</name>
    <dbReference type="NCBI Taxonomy" id="1314669"/>
    <lineage>
        <taxon>Eukaryota</taxon>
        <taxon>Fungi</taxon>
        <taxon>Dikarya</taxon>
        <taxon>Ascomycota</taxon>
        <taxon>Pezizomycotina</taxon>
        <taxon>Dothideomycetes</taxon>
        <taxon>Dothideomycetidae</taxon>
        <taxon>Capnodiales</taxon>
        <taxon>Capnodiaceae</taxon>
        <taxon>Polychaeton</taxon>
    </lineage>
</organism>
<sequence>MPAKYRAMQDFHEYYSGRRKAPYLTIFVGGNHEASNYLFELGYGGWVASNIYYLGWASVVKFGPLRIAGISGIWKGFDYRKPHHERLPYSESDLKSIYHVREVDVRKLQQIRTQVDVGISHDWPRDVVWQGDAAKLFKRKPFLRDDAESGQLGSVAARQLLDLLRPTWWFSAHLHCKHAALVKHPKNDTLNHALEPTTNHSNGIDATTIASIKNNDEIDLDLDDETPPPIPVKGMAPPANSNEIDLDLETEKISPTPATVTNTQNGGVPELDANQSSKSVDHVLRDPRCLLPASFNKPQEHSNPNTNRIFEQPAGITNSTTSFLALGKCVPFQDFLQLLDVRGPNYDATPTPLVLEHDREWLAITRAFALHEALSLTNENNSQGANMPPVKSQIEYATLIDEQLEWVDSNIRPDALIIHQDTFEMTAPVYDGGDIHDPKYAPSSGGLKEYTNPQTKRFCDMLQVPCPFDMDEDQRARRMATAASLKNETQSEGRGGFKGNRGGDAKAQCGPYGPPGDQKCPLNVCCSEFGFCGSTSEFCVWTNTADPNYSQCIIQWGGCGSVNRPTCCGGSSVSTRNVGYYESWANTRGCQSVAPEDLNLDGFTSINFAFAFFDPDSFQITPMDANGASLYSRRFTALKSKKPGLQVLISVGGWSFTDPGATQRAYSNMASSSSNRARFIDNLTNFKETYGFDGADLDWE</sequence>
<feature type="disulfide bond" evidence="2">
    <location>
        <begin position="520"/>
        <end position="532"/>
    </location>
</feature>
<evidence type="ECO:0000313" key="6">
    <source>
        <dbReference type="Proteomes" id="UP000799441"/>
    </source>
</evidence>
<evidence type="ECO:0000259" key="3">
    <source>
        <dbReference type="PROSITE" id="PS50941"/>
    </source>
</evidence>
<feature type="domain" description="GH18" evidence="4">
    <location>
        <begin position="575"/>
        <end position="700"/>
    </location>
</feature>
<dbReference type="OrthoDB" id="407609at2759"/>
<keyword evidence="1 2" id="KW-0147">Chitin-binding</keyword>
<keyword evidence="5" id="KW-0378">Hydrolase</keyword>
<dbReference type="Proteomes" id="UP000799441">
    <property type="component" value="Unassembled WGS sequence"/>
</dbReference>
<keyword evidence="6" id="KW-1185">Reference proteome</keyword>
<dbReference type="SMART" id="SM01124">
    <property type="entry name" value="DBR1"/>
    <property type="match status" value="1"/>
</dbReference>
<dbReference type="InterPro" id="IPR007708">
    <property type="entry name" value="DBR1_C"/>
</dbReference>
<dbReference type="Pfam" id="PF05011">
    <property type="entry name" value="DBR1"/>
    <property type="match status" value="1"/>
</dbReference>
<comment type="caution">
    <text evidence="5">The sequence shown here is derived from an EMBL/GenBank/DDBJ whole genome shotgun (WGS) entry which is preliminary data.</text>
</comment>
<dbReference type="PANTHER" id="PTHR12849:SF0">
    <property type="entry name" value="LARIAT DEBRANCHING ENZYME"/>
    <property type="match status" value="1"/>
</dbReference>
<dbReference type="InterPro" id="IPR017853">
    <property type="entry name" value="GH"/>
</dbReference>
<gene>
    <name evidence="5" type="ORF">K431DRAFT_314361</name>
</gene>
<evidence type="ECO:0000256" key="1">
    <source>
        <dbReference type="ARBA" id="ARBA00022669"/>
    </source>
</evidence>
<dbReference type="Pfam" id="PF00187">
    <property type="entry name" value="Chitin_bind_1"/>
    <property type="match status" value="1"/>
</dbReference>
<evidence type="ECO:0000256" key="2">
    <source>
        <dbReference type="PROSITE-ProRule" id="PRU00261"/>
    </source>
</evidence>
<dbReference type="InterPro" id="IPR001223">
    <property type="entry name" value="Glyco_hydro18_cat"/>
</dbReference>
<dbReference type="SUPFAM" id="SSF56300">
    <property type="entry name" value="Metallo-dependent phosphatases"/>
    <property type="match status" value="1"/>
</dbReference>
<feature type="disulfide bond" evidence="2">
    <location>
        <begin position="525"/>
        <end position="539"/>
    </location>
</feature>
<name>A0A9P4UN79_9PEZI</name>
<evidence type="ECO:0000313" key="5">
    <source>
        <dbReference type="EMBL" id="KAF2719131.1"/>
    </source>
</evidence>
<dbReference type="PROSITE" id="PS50941">
    <property type="entry name" value="CHIT_BIND_I_2"/>
    <property type="match status" value="1"/>
</dbReference>
<dbReference type="PROSITE" id="PS00026">
    <property type="entry name" value="CHIT_BIND_I_1"/>
    <property type="match status" value="1"/>
</dbReference>
<dbReference type="PROSITE" id="PS51910">
    <property type="entry name" value="GH18_2"/>
    <property type="match status" value="1"/>
</dbReference>
<dbReference type="SUPFAM" id="SSF51445">
    <property type="entry name" value="(Trans)glycosidases"/>
    <property type="match status" value="1"/>
</dbReference>
<dbReference type="SUPFAM" id="SSF57016">
    <property type="entry name" value="Plant lectins/antimicrobial peptides"/>
    <property type="match status" value="1"/>
</dbReference>
<dbReference type="AlphaFoldDB" id="A0A9P4UN79"/>
<comment type="caution">
    <text evidence="2">Lacks conserved residue(s) required for the propagation of feature annotation.</text>
</comment>
<dbReference type="CDD" id="cd00598">
    <property type="entry name" value="GH18_chitinase-like"/>
    <property type="match status" value="1"/>
</dbReference>
<dbReference type="GO" id="GO:0005975">
    <property type="term" value="P:carbohydrate metabolic process"/>
    <property type="evidence" value="ECO:0007669"/>
    <property type="project" value="InterPro"/>
</dbReference>
<dbReference type="InterPro" id="IPR018371">
    <property type="entry name" value="Chitin-binding_1_CS"/>
</dbReference>
<dbReference type="Gene3D" id="3.20.20.80">
    <property type="entry name" value="Glycosidases"/>
    <property type="match status" value="1"/>
</dbReference>
<dbReference type="GO" id="GO:0008061">
    <property type="term" value="F:chitin binding"/>
    <property type="evidence" value="ECO:0007669"/>
    <property type="project" value="UniProtKB-UniRule"/>
</dbReference>
<dbReference type="EMBL" id="MU003815">
    <property type="protein sequence ID" value="KAF2719131.1"/>
    <property type="molecule type" value="Genomic_DNA"/>
</dbReference>
<reference evidence="5" key="1">
    <citation type="journal article" date="2020" name="Stud. Mycol.">
        <title>101 Dothideomycetes genomes: a test case for predicting lifestyles and emergence of pathogens.</title>
        <authorList>
            <person name="Haridas S."/>
            <person name="Albert R."/>
            <person name="Binder M."/>
            <person name="Bloem J."/>
            <person name="Labutti K."/>
            <person name="Salamov A."/>
            <person name="Andreopoulos B."/>
            <person name="Baker S."/>
            <person name="Barry K."/>
            <person name="Bills G."/>
            <person name="Bluhm B."/>
            <person name="Cannon C."/>
            <person name="Castanera R."/>
            <person name="Culley D."/>
            <person name="Daum C."/>
            <person name="Ezra D."/>
            <person name="Gonzalez J."/>
            <person name="Henrissat B."/>
            <person name="Kuo A."/>
            <person name="Liang C."/>
            <person name="Lipzen A."/>
            <person name="Lutzoni F."/>
            <person name="Magnuson J."/>
            <person name="Mondo S."/>
            <person name="Nolan M."/>
            <person name="Ohm R."/>
            <person name="Pangilinan J."/>
            <person name="Park H.-J."/>
            <person name="Ramirez L."/>
            <person name="Alfaro M."/>
            <person name="Sun H."/>
            <person name="Tritt A."/>
            <person name="Yoshinaga Y."/>
            <person name="Zwiers L.-H."/>
            <person name="Turgeon B."/>
            <person name="Goodwin S."/>
            <person name="Spatafora J."/>
            <person name="Crous P."/>
            <person name="Grigoriev I."/>
        </authorList>
    </citation>
    <scope>NUCLEOTIDE SEQUENCE</scope>
    <source>
        <strain evidence="5">CBS 116435</strain>
    </source>
</reference>
<feature type="domain" description="Chitin-binding type-1" evidence="3">
    <location>
        <begin position="506"/>
        <end position="561"/>
    </location>
</feature>
<dbReference type="GO" id="GO:0005634">
    <property type="term" value="C:nucleus"/>
    <property type="evidence" value="ECO:0007669"/>
    <property type="project" value="TreeGrafter"/>
</dbReference>
<dbReference type="Pfam" id="PF00704">
    <property type="entry name" value="Glyco_hydro_18"/>
    <property type="match status" value="1"/>
</dbReference>
<proteinExistence type="predicted"/>
<evidence type="ECO:0000259" key="4">
    <source>
        <dbReference type="PROSITE" id="PS51910"/>
    </source>
</evidence>
<dbReference type="PANTHER" id="PTHR12849">
    <property type="entry name" value="RNA LARIAT DEBRANCHING ENZYME"/>
    <property type="match status" value="1"/>
</dbReference>
<dbReference type="CDD" id="cd00035">
    <property type="entry name" value="ChtBD1"/>
    <property type="match status" value="1"/>
</dbReference>
<protein>
    <submittedName>
        <fullName evidence="5">Glycoside hydrolase family 18 protein</fullName>
    </submittedName>
</protein>
<dbReference type="InterPro" id="IPR029052">
    <property type="entry name" value="Metallo-depent_PP-like"/>
</dbReference>
<dbReference type="GO" id="GO:0008419">
    <property type="term" value="F:RNA lariat debranching enzyme activity"/>
    <property type="evidence" value="ECO:0007669"/>
    <property type="project" value="TreeGrafter"/>
</dbReference>